<accession>A0ABW0PTU4</accession>
<name>A0ABW0PTU4_9HYPH</name>
<keyword evidence="2" id="KW-1185">Reference proteome</keyword>
<dbReference type="EMBL" id="JBHSML010000003">
    <property type="protein sequence ID" value="MFC5516066.1"/>
    <property type="molecule type" value="Genomic_DNA"/>
</dbReference>
<comment type="caution">
    <text evidence="1">The sequence shown here is derived from an EMBL/GenBank/DDBJ whole genome shotgun (WGS) entry which is preliminary data.</text>
</comment>
<reference evidence="2" key="1">
    <citation type="journal article" date="2019" name="Int. J. Syst. Evol. Microbiol.">
        <title>The Global Catalogue of Microorganisms (GCM) 10K type strain sequencing project: providing services to taxonomists for standard genome sequencing and annotation.</title>
        <authorList>
            <consortium name="The Broad Institute Genomics Platform"/>
            <consortium name="The Broad Institute Genome Sequencing Center for Infectious Disease"/>
            <person name="Wu L."/>
            <person name="Ma J."/>
        </authorList>
    </citation>
    <scope>NUCLEOTIDE SEQUENCE [LARGE SCALE GENOMIC DNA]</scope>
    <source>
        <strain evidence="2">KACC 12633</strain>
    </source>
</reference>
<evidence type="ECO:0000313" key="2">
    <source>
        <dbReference type="Proteomes" id="UP001596150"/>
    </source>
</evidence>
<organism evidence="1 2">
    <name type="scientific">Kaistia terrae</name>
    <dbReference type="NCBI Taxonomy" id="537017"/>
    <lineage>
        <taxon>Bacteria</taxon>
        <taxon>Pseudomonadati</taxon>
        <taxon>Pseudomonadota</taxon>
        <taxon>Alphaproteobacteria</taxon>
        <taxon>Hyphomicrobiales</taxon>
        <taxon>Kaistiaceae</taxon>
        <taxon>Kaistia</taxon>
    </lineage>
</organism>
<dbReference type="Proteomes" id="UP001596150">
    <property type="component" value="Unassembled WGS sequence"/>
</dbReference>
<dbReference type="RefSeq" id="WP_266341725.1">
    <property type="nucleotide sequence ID" value="NZ_JAPKNH010000001.1"/>
</dbReference>
<proteinExistence type="predicted"/>
<sequence length="60" mass="6484">MTIYGLYRAVLHWAVEPVAVAHNENALWGLSVRELADLPIGPEAVDAQPAFDPKPGSRCA</sequence>
<evidence type="ECO:0000313" key="1">
    <source>
        <dbReference type="EMBL" id="MFC5516066.1"/>
    </source>
</evidence>
<protein>
    <submittedName>
        <fullName evidence="1">Uncharacterized protein</fullName>
    </submittedName>
</protein>
<gene>
    <name evidence="1" type="ORF">ACFPP9_09825</name>
</gene>